<feature type="domain" description="BACON" evidence="2">
    <location>
        <begin position="72"/>
        <end position="132"/>
    </location>
</feature>
<sequence length="779" mass="79940">MKSLRSFPKLISAVLLVCAASLAWSCSDDDTGDDAFIPTFTLPEQPVIKNNYASQNNTITVVASHDVSWTAAKTDEQADWLTITSASGKGNGNIVFTLTEKDTPGRRSTTIAVTGTSERDSRTLSGTVTVEQMGSEPTIVMEPVGSVSLPWTGAEAYTVQIVSNVNWRAELTVVSGGEGWIAKTAPAADVEGDGAVVLSVSENESTESRQAKLTVVYVDDPTVKAELTINQQKQGERHRIEFAGMTTLLGNDGNTTLEYAPVGGGESVILNDVEVEVGTDLTTVYYMEEIPNGEYELKRVGSVEINALFTLSNGQISYVERWNPAFGCFGGESEERPIAIGKRSDIEALASSVNAGESYAGIYFVQTADIALGGSWTAIGTSDKKFSGNYDGRNFAITGLKIAATAAGQGLFGYVGGVAASEDGTTPAVAAALRNITVKGAGSTPSDNDSDAGFDITATAGFVGGIAANVTGNTVVSNCRNYAHVRVTISTGANGAGNSGGVIGEVGGTDVSIDKCVNYGKIVVYSASNTLVNNVGGVIGNMSGGSEERPTIVAECYNYGDISFIGNTGGVAGNVGNGNIQLRRCGNYGALAATAGNGRTGGVAGGSSGVIDECFNLGTVSCSPANGNNTGGIVGWVGGSAVVSNTYNKGTVTYTAANSGTLVGNKSAAGSKIVNCYNAGRAQKDASGTALGTTGGAINGGAKNNGTNVSGCYYLSGNGNDLGQNGTSPDDVSRVKALSQAEMQVAAPSAEAFTDWDVSVWNFESGSYPTLKNNPEKPL</sequence>
<dbReference type="InterPro" id="IPR024361">
    <property type="entry name" value="BACON"/>
</dbReference>
<gene>
    <name evidence="4" type="ORF">A5CBH24_07500</name>
</gene>
<organism evidence="4 5">
    <name type="scientific">Alistipes communis</name>
    <dbReference type="NCBI Taxonomy" id="2585118"/>
    <lineage>
        <taxon>Bacteria</taxon>
        <taxon>Pseudomonadati</taxon>
        <taxon>Bacteroidota</taxon>
        <taxon>Bacteroidia</taxon>
        <taxon>Bacteroidales</taxon>
        <taxon>Rikenellaceae</taxon>
        <taxon>Alistipes</taxon>
    </lineage>
</organism>
<dbReference type="Pfam" id="PF13004">
    <property type="entry name" value="BACON"/>
    <property type="match status" value="1"/>
</dbReference>
<reference evidence="5" key="1">
    <citation type="submission" date="2019-06" db="EMBL/GenBank/DDBJ databases">
        <title>Alistipes onderdonkii subsp. vulgaris subsp. nov., Alistipes dispar sp. nov. and Alistipes communis sp. nov., isolated from human faeces, and creation of Alistipes onderdonkii subsp. onderdonkii subsp. nov.</title>
        <authorList>
            <person name="Sakamoto M."/>
            <person name="Ikeyama N."/>
            <person name="Ogata Y."/>
            <person name="Suda W."/>
            <person name="Iino T."/>
            <person name="Hattori M."/>
            <person name="Ohkuma M."/>
        </authorList>
    </citation>
    <scope>NUCLEOTIDE SEQUENCE [LARGE SCALE GENOMIC DNA]</scope>
    <source>
        <strain evidence="5">5CBH24</strain>
    </source>
</reference>
<dbReference type="GeneID" id="78341465"/>
<evidence type="ECO:0000259" key="3">
    <source>
        <dbReference type="Pfam" id="PF19190"/>
    </source>
</evidence>
<feature type="domain" description="BACON" evidence="3">
    <location>
        <begin position="161"/>
        <end position="223"/>
    </location>
</feature>
<dbReference type="CDD" id="cd14948">
    <property type="entry name" value="BACON"/>
    <property type="match status" value="1"/>
</dbReference>
<dbReference type="Proteomes" id="UP000318946">
    <property type="component" value="Chromosome"/>
</dbReference>
<dbReference type="Pfam" id="PF19190">
    <property type="entry name" value="BACON_2"/>
    <property type="match status" value="1"/>
</dbReference>
<evidence type="ECO:0000259" key="2">
    <source>
        <dbReference type="Pfam" id="PF13004"/>
    </source>
</evidence>
<dbReference type="EMBL" id="AP019735">
    <property type="protein sequence ID" value="BBL03437.1"/>
    <property type="molecule type" value="Genomic_DNA"/>
</dbReference>
<feature type="chain" id="PRO_5021215006" description="BACON domain-containing protein" evidence="1">
    <location>
        <begin position="26"/>
        <end position="779"/>
    </location>
</feature>
<feature type="signal peptide" evidence="1">
    <location>
        <begin position="1"/>
        <end position="25"/>
    </location>
</feature>
<dbReference type="Gene3D" id="2.160.20.110">
    <property type="match status" value="1"/>
</dbReference>
<name>A0A4Y1WRI5_9BACT</name>
<accession>A0A4Y1WRI5</accession>
<dbReference type="KEGG" id="acou:A5CBH24_07500"/>
<dbReference type="Gene3D" id="2.60.40.10">
    <property type="entry name" value="Immunoglobulins"/>
    <property type="match status" value="2"/>
</dbReference>
<dbReference type="RefSeq" id="WP_141412258.1">
    <property type="nucleotide sequence ID" value="NZ_AP019735.1"/>
</dbReference>
<proteinExistence type="predicted"/>
<evidence type="ECO:0000313" key="5">
    <source>
        <dbReference type="Proteomes" id="UP000318946"/>
    </source>
</evidence>
<dbReference type="PROSITE" id="PS00430">
    <property type="entry name" value="TONB_DEPENDENT_REC_1"/>
    <property type="match status" value="1"/>
</dbReference>
<evidence type="ECO:0000313" key="4">
    <source>
        <dbReference type="EMBL" id="BBL03437.1"/>
    </source>
</evidence>
<dbReference type="OrthoDB" id="1097396at2"/>
<protein>
    <recommendedName>
        <fullName evidence="2 3">BACON domain-containing protein</fullName>
    </recommendedName>
</protein>
<dbReference type="InterPro" id="IPR010916">
    <property type="entry name" value="TonB_box_CS"/>
</dbReference>
<keyword evidence="5" id="KW-1185">Reference proteome</keyword>
<keyword evidence="1" id="KW-0732">Signal</keyword>
<dbReference type="AlphaFoldDB" id="A0A4Y1WRI5"/>
<evidence type="ECO:0000256" key="1">
    <source>
        <dbReference type="SAM" id="SignalP"/>
    </source>
</evidence>
<dbReference type="InterPro" id="IPR013783">
    <property type="entry name" value="Ig-like_fold"/>
</dbReference>